<protein>
    <recommendedName>
        <fullName evidence="3">Autophagy-related protein 13 N-terminal domain-containing protein</fullName>
    </recommendedName>
</protein>
<dbReference type="EMBL" id="JNBS01000229">
    <property type="protein sequence ID" value="OQS07560.1"/>
    <property type="molecule type" value="Genomic_DNA"/>
</dbReference>
<feature type="region of interest" description="Disordered" evidence="2">
    <location>
        <begin position="280"/>
        <end position="343"/>
    </location>
</feature>
<gene>
    <name evidence="4" type="ORF">THRCLA_00432</name>
</gene>
<dbReference type="PANTHER" id="PTHR13430:SF4">
    <property type="entry name" value="AUTOPHAGY-RELATED PROTEIN 13"/>
    <property type="match status" value="1"/>
</dbReference>
<feature type="compositionally biased region" description="Low complexity" evidence="2">
    <location>
        <begin position="424"/>
        <end position="450"/>
    </location>
</feature>
<dbReference type="Pfam" id="PF10033">
    <property type="entry name" value="ATG13"/>
    <property type="match status" value="1"/>
</dbReference>
<dbReference type="InterPro" id="IPR036570">
    <property type="entry name" value="HORMA_dom_sf"/>
</dbReference>
<dbReference type="GO" id="GO:0034727">
    <property type="term" value="P:piecemeal microautophagy of the nucleus"/>
    <property type="evidence" value="ECO:0007669"/>
    <property type="project" value="TreeGrafter"/>
</dbReference>
<dbReference type="STRING" id="74557.A0A1W0AC18"/>
<dbReference type="GO" id="GO:0034497">
    <property type="term" value="P:protein localization to phagophore assembly site"/>
    <property type="evidence" value="ECO:0007669"/>
    <property type="project" value="TreeGrafter"/>
</dbReference>
<evidence type="ECO:0000313" key="5">
    <source>
        <dbReference type="Proteomes" id="UP000243217"/>
    </source>
</evidence>
<evidence type="ECO:0000313" key="4">
    <source>
        <dbReference type="EMBL" id="OQS07560.1"/>
    </source>
</evidence>
<dbReference type="OrthoDB" id="70161at2759"/>
<dbReference type="Proteomes" id="UP000243217">
    <property type="component" value="Unassembled WGS sequence"/>
</dbReference>
<accession>A0A1W0AC18</accession>
<dbReference type="Gene3D" id="3.30.900.10">
    <property type="entry name" value="HORMA domain"/>
    <property type="match status" value="1"/>
</dbReference>
<reference evidence="4 5" key="1">
    <citation type="journal article" date="2014" name="Genome Biol. Evol.">
        <title>The secreted proteins of Achlya hypogyna and Thraustotheca clavata identify the ancestral oomycete secretome and reveal gene acquisitions by horizontal gene transfer.</title>
        <authorList>
            <person name="Misner I."/>
            <person name="Blouin N."/>
            <person name="Leonard G."/>
            <person name="Richards T.A."/>
            <person name="Lane C.E."/>
        </authorList>
    </citation>
    <scope>NUCLEOTIDE SEQUENCE [LARGE SCALE GENOMIC DNA]</scope>
    <source>
        <strain evidence="4 5">ATCC 34112</strain>
    </source>
</reference>
<dbReference type="GO" id="GO:1990316">
    <property type="term" value="C:Atg1/ULK1 kinase complex"/>
    <property type="evidence" value="ECO:0007669"/>
    <property type="project" value="InterPro"/>
</dbReference>
<dbReference type="InterPro" id="IPR018731">
    <property type="entry name" value="Atg13_N"/>
</dbReference>
<keyword evidence="1" id="KW-0072">Autophagy</keyword>
<proteinExistence type="predicted"/>
<feature type="region of interest" description="Disordered" evidence="2">
    <location>
        <begin position="391"/>
        <end position="469"/>
    </location>
</feature>
<dbReference type="PANTHER" id="PTHR13430">
    <property type="match status" value="1"/>
</dbReference>
<comment type="caution">
    <text evidence="4">The sequence shown here is derived from an EMBL/GenBank/DDBJ whole genome shotgun (WGS) entry which is preliminary data.</text>
</comment>
<feature type="domain" description="Autophagy-related protein 13 N-terminal" evidence="3">
    <location>
        <begin position="85"/>
        <end position="204"/>
    </location>
</feature>
<dbReference type="GO" id="GO:0005829">
    <property type="term" value="C:cytosol"/>
    <property type="evidence" value="ECO:0007669"/>
    <property type="project" value="TreeGrafter"/>
</dbReference>
<name>A0A1W0AC18_9STRA</name>
<feature type="compositionally biased region" description="Basic and acidic residues" evidence="2">
    <location>
        <begin position="457"/>
        <end position="469"/>
    </location>
</feature>
<evidence type="ECO:0000256" key="1">
    <source>
        <dbReference type="ARBA" id="ARBA00023006"/>
    </source>
</evidence>
<evidence type="ECO:0000259" key="3">
    <source>
        <dbReference type="Pfam" id="PF10033"/>
    </source>
</evidence>
<evidence type="ECO:0000256" key="2">
    <source>
        <dbReference type="SAM" id="MobiDB-lite"/>
    </source>
</evidence>
<dbReference type="GO" id="GO:0000423">
    <property type="term" value="P:mitophagy"/>
    <property type="evidence" value="ECO:0007669"/>
    <property type="project" value="TreeGrafter"/>
</dbReference>
<sequence>MMQSTYLEKSVVVSPTGQKQTDQVVLESHFKTIEVILQSRVHFPPPSTPRRARFNFDMQEIARVRESMAIYKENIHLPVILDIKMNSILLERWHLTYINGVQAQTPMAGEFMAQLRKVAQQIAILLRALFCLVRILPAFPVSQQLKCQQEDLGHPLVGLEYDIGSNESQMPSQFDVGATIQQYSFMPIDTPFGMLKLSVMYRKQNADVLTLIQQMTPPSPSALGKEIQEIEVTLEHAIITDYVPKTPQMTAISSPISTPKTRTVVQEDVEIEDGAFAQEVYHPTSQPMPIPHLPRTDTKASYNRRESSPTTPPVKQAHSYEAPENLRQQRPPQPSPITAPYGYTKQPSALEVMTKANSYQTPPRHPNSAPGVVNTVRPPLMAPLDGFVLDGKTSSFRPESADSDKSATQLPFTLNEPKKRQNTPPFFSSSPPFHALASEPPSASPSNVPATRIHFHPNRDGKERRRSDSFDVNSSAWGIAPSELSLSPLLVHDNGDETSLPFALTSSTKVEVGSFLQQLKQAPPLHVASSGHELASVDQELAYFRQLRDEMTREP</sequence>
<feature type="compositionally biased region" description="Basic and acidic residues" evidence="2">
    <location>
        <begin position="294"/>
        <end position="307"/>
    </location>
</feature>
<dbReference type="GO" id="GO:0000407">
    <property type="term" value="C:phagophore assembly site"/>
    <property type="evidence" value="ECO:0007669"/>
    <property type="project" value="TreeGrafter"/>
</dbReference>
<keyword evidence="5" id="KW-1185">Reference proteome</keyword>
<organism evidence="4 5">
    <name type="scientific">Thraustotheca clavata</name>
    <dbReference type="NCBI Taxonomy" id="74557"/>
    <lineage>
        <taxon>Eukaryota</taxon>
        <taxon>Sar</taxon>
        <taxon>Stramenopiles</taxon>
        <taxon>Oomycota</taxon>
        <taxon>Saprolegniomycetes</taxon>
        <taxon>Saprolegniales</taxon>
        <taxon>Achlyaceae</taxon>
        <taxon>Thraustotheca</taxon>
    </lineage>
</organism>
<dbReference type="InterPro" id="IPR040182">
    <property type="entry name" value="ATG13"/>
</dbReference>
<dbReference type="AlphaFoldDB" id="A0A1W0AC18"/>